<evidence type="ECO:0000256" key="1">
    <source>
        <dbReference type="ARBA" id="ARBA00004496"/>
    </source>
</evidence>
<dbReference type="InterPro" id="IPR001412">
    <property type="entry name" value="aa-tRNA-synth_I_CS"/>
</dbReference>
<evidence type="ECO:0000256" key="5">
    <source>
        <dbReference type="ARBA" id="ARBA00022598"/>
    </source>
</evidence>
<dbReference type="InterPro" id="IPR008925">
    <property type="entry name" value="aa_tRNA-synth_I_cd-bd_sf"/>
</dbReference>
<dbReference type="EMBL" id="FNCE01000002">
    <property type="protein sequence ID" value="SDF70794.1"/>
    <property type="molecule type" value="Genomic_DNA"/>
</dbReference>
<evidence type="ECO:0000259" key="11">
    <source>
        <dbReference type="Pfam" id="PF00749"/>
    </source>
</evidence>
<dbReference type="Pfam" id="PF19269">
    <property type="entry name" value="Anticodon_2"/>
    <property type="match status" value="1"/>
</dbReference>
<dbReference type="SUPFAM" id="SSF48163">
    <property type="entry name" value="An anticodon-binding domain of class I aminoacyl-tRNA synthetases"/>
    <property type="match status" value="1"/>
</dbReference>
<comment type="function">
    <text evidence="10">Catalyzes the attachment of glutamate to tRNA(Glu) in a two-step reaction: glutamate is first activated by ATP to form Glu-AMP and then transferred to the acceptor end of tRNA(Glu).</text>
</comment>
<dbReference type="PANTHER" id="PTHR43311:SF2">
    <property type="entry name" value="GLUTAMATE--TRNA LIGASE, MITOCHONDRIAL-RELATED"/>
    <property type="match status" value="1"/>
</dbReference>
<feature type="binding site" evidence="10">
    <location>
        <position position="241"/>
    </location>
    <ligand>
        <name>ATP</name>
        <dbReference type="ChEBI" id="CHEBI:30616"/>
    </ligand>
</feature>
<comment type="caution">
    <text evidence="10">Lacks conserved residue(s) required for the propagation of feature annotation.</text>
</comment>
<dbReference type="HAMAP" id="MF_00022">
    <property type="entry name" value="Glu_tRNA_synth_type1"/>
    <property type="match status" value="1"/>
</dbReference>
<dbReference type="InterPro" id="IPR020751">
    <property type="entry name" value="aa-tRNA-synth_I_codon-bd_sub2"/>
</dbReference>
<keyword evidence="9 10" id="KW-0030">Aminoacyl-tRNA synthetase</keyword>
<evidence type="ECO:0000313" key="13">
    <source>
        <dbReference type="EMBL" id="SDF70794.1"/>
    </source>
</evidence>
<keyword evidence="5 10" id="KW-0436">Ligase</keyword>
<dbReference type="SUPFAM" id="SSF52374">
    <property type="entry name" value="Nucleotidylyl transferase"/>
    <property type="match status" value="1"/>
</dbReference>
<keyword evidence="6 10" id="KW-0547">Nucleotide-binding</keyword>
<dbReference type="FunFam" id="3.40.50.620:FF:000007">
    <property type="entry name" value="Glutamate--tRNA ligase"/>
    <property type="match status" value="1"/>
</dbReference>
<dbReference type="GO" id="GO:0005829">
    <property type="term" value="C:cytosol"/>
    <property type="evidence" value="ECO:0007669"/>
    <property type="project" value="TreeGrafter"/>
</dbReference>
<feature type="domain" description="Aminoacyl-tRNA synthetase class I anticodon-binding" evidence="12">
    <location>
        <begin position="320"/>
        <end position="463"/>
    </location>
</feature>
<gene>
    <name evidence="10" type="primary">gltX</name>
    <name evidence="13" type="ORF">SAMN05216241_10281</name>
</gene>
<keyword evidence="14" id="KW-1185">Reference proteome</keyword>
<dbReference type="AlphaFoldDB" id="A0A1G7N9Y6"/>
<proteinExistence type="inferred from homology"/>
<evidence type="ECO:0000256" key="10">
    <source>
        <dbReference type="HAMAP-Rule" id="MF_00022"/>
    </source>
</evidence>
<evidence type="ECO:0000256" key="3">
    <source>
        <dbReference type="ARBA" id="ARBA00011245"/>
    </source>
</evidence>
<dbReference type="NCBIfam" id="TIGR00464">
    <property type="entry name" value="gltX_bact"/>
    <property type="match status" value="1"/>
</dbReference>
<dbReference type="RefSeq" id="WP_090018729.1">
    <property type="nucleotide sequence ID" value="NZ_FNCE01000002.1"/>
</dbReference>
<sequence>MTVVTRFAPSPTGMLHIGGARTALFNWLFARHHGGSFLLRIEDTDRERSTPEAIQAILDGLHWLGLTWDEPEMYQSERAERHARVAYELLEAGHAYRCYASKAELEAMREKARAEGRPIRYDGRWRDHDPADAPADVTPCIRIKMPQDGETVIHDRVQGRVTVPNAQLDDMVILRADGTPTYNLSVVVDDHDMGVTHVVRGDDHLTNAFRQTQVYRALGWAEPEFAHIPLIHGPDGAKMSKRHGAVSVSAYREQGYLPEALRNYLLRLGWGHGDREIVPTDEAIQLFSLEGVGKSAARFDFDKLKSFNAHYLREADDTRLAHLVAPHLAEHIGRELTQVEVETLQRAMPGLKQRAKTLLDLAESAVFYLKRPESLTQKAAKQLDDGARDRLHRLAERIRDLTAWDEETLEFTVREFAEQEDCKLGKVAQPLRAALTGTTVSPGIFEVMVVLGRTETLARIDAAAAPDPADPAS</sequence>
<dbReference type="InterPro" id="IPR004527">
    <property type="entry name" value="Glu-tRNA-ligase_bac/mito"/>
</dbReference>
<keyword evidence="7 10" id="KW-0067">ATP-binding</keyword>
<dbReference type="InterPro" id="IPR000924">
    <property type="entry name" value="Glu/Gln-tRNA-synth"/>
</dbReference>
<dbReference type="Gene3D" id="3.40.50.620">
    <property type="entry name" value="HUPs"/>
    <property type="match status" value="1"/>
</dbReference>
<comment type="similarity">
    <text evidence="2 10">Belongs to the class-I aminoacyl-tRNA synthetase family. Glutamate--tRNA ligase type 1 subfamily.</text>
</comment>
<accession>A0A1G7N9Y6</accession>
<dbReference type="InterPro" id="IPR049940">
    <property type="entry name" value="GluQ/Sye"/>
</dbReference>
<evidence type="ECO:0000256" key="8">
    <source>
        <dbReference type="ARBA" id="ARBA00022917"/>
    </source>
</evidence>
<dbReference type="PROSITE" id="PS00178">
    <property type="entry name" value="AA_TRNA_LIGASE_I"/>
    <property type="match status" value="1"/>
</dbReference>
<dbReference type="InterPro" id="IPR033910">
    <property type="entry name" value="GluRS_core"/>
</dbReference>
<dbReference type="Gene3D" id="1.10.10.350">
    <property type="match status" value="1"/>
</dbReference>
<feature type="domain" description="Glutamyl/glutaminyl-tRNA synthetase class Ib catalytic" evidence="11">
    <location>
        <begin position="3"/>
        <end position="305"/>
    </location>
</feature>
<evidence type="ECO:0000256" key="9">
    <source>
        <dbReference type="ARBA" id="ARBA00023146"/>
    </source>
</evidence>
<comment type="catalytic activity">
    <reaction evidence="10">
        <text>tRNA(Glu) + L-glutamate + ATP = L-glutamyl-tRNA(Glu) + AMP + diphosphate</text>
        <dbReference type="Rhea" id="RHEA:23540"/>
        <dbReference type="Rhea" id="RHEA-COMP:9663"/>
        <dbReference type="Rhea" id="RHEA-COMP:9680"/>
        <dbReference type="ChEBI" id="CHEBI:29985"/>
        <dbReference type="ChEBI" id="CHEBI:30616"/>
        <dbReference type="ChEBI" id="CHEBI:33019"/>
        <dbReference type="ChEBI" id="CHEBI:78442"/>
        <dbReference type="ChEBI" id="CHEBI:78520"/>
        <dbReference type="ChEBI" id="CHEBI:456215"/>
        <dbReference type="EC" id="6.1.1.17"/>
    </reaction>
</comment>
<dbReference type="EC" id="6.1.1.17" evidence="10"/>
<feature type="short sequence motif" description="'KMSKS' region" evidence="10">
    <location>
        <begin position="238"/>
        <end position="242"/>
    </location>
</feature>
<dbReference type="Proteomes" id="UP000199415">
    <property type="component" value="Unassembled WGS sequence"/>
</dbReference>
<dbReference type="GO" id="GO:0005524">
    <property type="term" value="F:ATP binding"/>
    <property type="evidence" value="ECO:0007669"/>
    <property type="project" value="UniProtKB-UniRule"/>
</dbReference>
<comment type="subunit">
    <text evidence="3 10">Monomer.</text>
</comment>
<feature type="short sequence motif" description="'HIGH' region" evidence="10">
    <location>
        <begin position="9"/>
        <end position="19"/>
    </location>
</feature>
<dbReference type="GO" id="GO:0006424">
    <property type="term" value="P:glutamyl-tRNA aminoacylation"/>
    <property type="evidence" value="ECO:0007669"/>
    <property type="project" value="UniProtKB-UniRule"/>
</dbReference>
<dbReference type="Pfam" id="PF00749">
    <property type="entry name" value="tRNA-synt_1c"/>
    <property type="match status" value="1"/>
</dbReference>
<dbReference type="PANTHER" id="PTHR43311">
    <property type="entry name" value="GLUTAMATE--TRNA LIGASE"/>
    <property type="match status" value="1"/>
</dbReference>
<keyword evidence="4 10" id="KW-0963">Cytoplasm</keyword>
<evidence type="ECO:0000256" key="6">
    <source>
        <dbReference type="ARBA" id="ARBA00022741"/>
    </source>
</evidence>
<dbReference type="CDD" id="cd00808">
    <property type="entry name" value="GluRS_core"/>
    <property type="match status" value="1"/>
</dbReference>
<dbReference type="PRINTS" id="PR00987">
    <property type="entry name" value="TRNASYNTHGLU"/>
</dbReference>
<reference evidence="13 14" key="1">
    <citation type="submission" date="2016-10" db="EMBL/GenBank/DDBJ databases">
        <authorList>
            <person name="de Groot N.N."/>
        </authorList>
    </citation>
    <scope>NUCLEOTIDE SEQUENCE [LARGE SCALE GENOMIC DNA]</scope>
    <source>
        <strain evidence="13 14">DSM 25584</strain>
    </source>
</reference>
<evidence type="ECO:0000256" key="2">
    <source>
        <dbReference type="ARBA" id="ARBA00007894"/>
    </source>
</evidence>
<protein>
    <recommendedName>
        <fullName evidence="10">Glutamate--tRNA ligase</fullName>
        <ecNumber evidence="10">6.1.1.17</ecNumber>
    </recommendedName>
    <alternativeName>
        <fullName evidence="10">Glutamyl-tRNA synthetase</fullName>
        <shortName evidence="10">GluRS</shortName>
    </alternativeName>
</protein>
<dbReference type="OrthoDB" id="9807503at2"/>
<evidence type="ECO:0000256" key="7">
    <source>
        <dbReference type="ARBA" id="ARBA00022840"/>
    </source>
</evidence>
<dbReference type="GO" id="GO:0000049">
    <property type="term" value="F:tRNA binding"/>
    <property type="evidence" value="ECO:0007669"/>
    <property type="project" value="InterPro"/>
</dbReference>
<dbReference type="STRING" id="1082479.SAMN05216241_10281"/>
<evidence type="ECO:0000259" key="12">
    <source>
        <dbReference type="Pfam" id="PF19269"/>
    </source>
</evidence>
<dbReference type="InterPro" id="IPR045462">
    <property type="entry name" value="aa-tRNA-synth_I_cd-bd"/>
</dbReference>
<name>A0A1G7N9Y6_9PROT</name>
<evidence type="ECO:0000256" key="4">
    <source>
        <dbReference type="ARBA" id="ARBA00022490"/>
    </source>
</evidence>
<dbReference type="InterPro" id="IPR014729">
    <property type="entry name" value="Rossmann-like_a/b/a_fold"/>
</dbReference>
<organism evidence="13 14">
    <name type="scientific">Limimonas halophila</name>
    <dbReference type="NCBI Taxonomy" id="1082479"/>
    <lineage>
        <taxon>Bacteria</taxon>
        <taxon>Pseudomonadati</taxon>
        <taxon>Pseudomonadota</taxon>
        <taxon>Alphaproteobacteria</taxon>
        <taxon>Rhodospirillales</taxon>
        <taxon>Rhodovibrionaceae</taxon>
        <taxon>Limimonas</taxon>
    </lineage>
</organism>
<comment type="subcellular location">
    <subcellularLocation>
        <location evidence="1 10">Cytoplasm</location>
    </subcellularLocation>
</comment>
<keyword evidence="8 10" id="KW-0648">Protein biosynthesis</keyword>
<dbReference type="GO" id="GO:0004818">
    <property type="term" value="F:glutamate-tRNA ligase activity"/>
    <property type="evidence" value="ECO:0007669"/>
    <property type="project" value="UniProtKB-UniRule"/>
</dbReference>
<dbReference type="GO" id="GO:0008270">
    <property type="term" value="F:zinc ion binding"/>
    <property type="evidence" value="ECO:0007669"/>
    <property type="project" value="InterPro"/>
</dbReference>
<evidence type="ECO:0000313" key="14">
    <source>
        <dbReference type="Proteomes" id="UP000199415"/>
    </source>
</evidence>
<dbReference type="InterPro" id="IPR020058">
    <property type="entry name" value="Glu/Gln-tRNA-synth_Ib_cat-dom"/>
</dbReference>